<evidence type="ECO:0000256" key="15">
    <source>
        <dbReference type="RuleBase" id="RU364094"/>
    </source>
</evidence>
<evidence type="ECO:0000256" key="12">
    <source>
        <dbReference type="ARBA" id="ARBA00048212"/>
    </source>
</evidence>
<evidence type="ECO:0000256" key="7">
    <source>
        <dbReference type="ARBA" id="ARBA00022576"/>
    </source>
</evidence>
<dbReference type="GO" id="GO:0005829">
    <property type="term" value="C:cytosol"/>
    <property type="evidence" value="ECO:0007669"/>
    <property type="project" value="TreeGrafter"/>
</dbReference>
<dbReference type="InterPro" id="IPR001544">
    <property type="entry name" value="Aminotrans_IV"/>
</dbReference>
<dbReference type="Gene3D" id="3.20.10.10">
    <property type="entry name" value="D-amino Acid Aminotransferase, subunit A, domain 2"/>
    <property type="match status" value="1"/>
</dbReference>
<keyword evidence="11 15" id="KW-0100">Branched-chain amino acid biosynthesis</keyword>
<dbReference type="InterPro" id="IPR033939">
    <property type="entry name" value="BCAT_family"/>
</dbReference>
<reference evidence="16" key="1">
    <citation type="submission" date="2020-07" db="EMBL/GenBank/DDBJ databases">
        <title>Huge and variable diversity of episymbiotic CPR bacteria and DPANN archaea in groundwater ecosystems.</title>
        <authorList>
            <person name="He C.Y."/>
            <person name="Keren R."/>
            <person name="Whittaker M."/>
            <person name="Farag I.F."/>
            <person name="Doudna J."/>
            <person name="Cate J.H.D."/>
            <person name="Banfield J.F."/>
        </authorList>
    </citation>
    <scope>NUCLEOTIDE SEQUENCE</scope>
    <source>
        <strain evidence="16">NC_groundwater_763_Ag_S-0.2um_68_21</strain>
    </source>
</reference>
<dbReference type="FunFam" id="3.20.10.10:FF:000002">
    <property type="entry name" value="D-alanine aminotransferase"/>
    <property type="match status" value="1"/>
</dbReference>
<evidence type="ECO:0000256" key="8">
    <source>
        <dbReference type="ARBA" id="ARBA00022605"/>
    </source>
</evidence>
<evidence type="ECO:0000313" key="16">
    <source>
        <dbReference type="EMBL" id="MBI3129029.1"/>
    </source>
</evidence>
<dbReference type="EMBL" id="JACPUR010000037">
    <property type="protein sequence ID" value="MBI3129029.1"/>
    <property type="molecule type" value="Genomic_DNA"/>
</dbReference>
<keyword evidence="8 15" id="KW-0028">Amino-acid biosynthesis</keyword>
<dbReference type="EC" id="2.6.1.42" evidence="15"/>
<evidence type="ECO:0000256" key="11">
    <source>
        <dbReference type="ARBA" id="ARBA00023304"/>
    </source>
</evidence>
<comment type="pathway">
    <text evidence="5 15">Amino-acid biosynthesis; L-leucine biosynthesis; L-leucine from 3-methyl-2-oxobutanoate: step 4/4.</text>
</comment>
<dbReference type="CDD" id="cd01557">
    <property type="entry name" value="BCAT_beta_family"/>
    <property type="match status" value="1"/>
</dbReference>
<comment type="catalytic activity">
    <reaction evidence="12 15">
        <text>L-valine + 2-oxoglutarate = 3-methyl-2-oxobutanoate + L-glutamate</text>
        <dbReference type="Rhea" id="RHEA:24813"/>
        <dbReference type="ChEBI" id="CHEBI:11851"/>
        <dbReference type="ChEBI" id="CHEBI:16810"/>
        <dbReference type="ChEBI" id="CHEBI:29985"/>
        <dbReference type="ChEBI" id="CHEBI:57762"/>
        <dbReference type="EC" id="2.6.1.42"/>
    </reaction>
</comment>
<evidence type="ECO:0000256" key="14">
    <source>
        <dbReference type="ARBA" id="ARBA00049229"/>
    </source>
</evidence>
<dbReference type="NCBIfam" id="TIGR01122">
    <property type="entry name" value="ilvE_I"/>
    <property type="match status" value="1"/>
</dbReference>
<dbReference type="InterPro" id="IPR043132">
    <property type="entry name" value="BCAT-like_C"/>
</dbReference>
<comment type="catalytic activity">
    <reaction evidence="14 15">
        <text>L-leucine + 2-oxoglutarate = 4-methyl-2-oxopentanoate + L-glutamate</text>
        <dbReference type="Rhea" id="RHEA:18321"/>
        <dbReference type="ChEBI" id="CHEBI:16810"/>
        <dbReference type="ChEBI" id="CHEBI:17865"/>
        <dbReference type="ChEBI" id="CHEBI:29985"/>
        <dbReference type="ChEBI" id="CHEBI:57427"/>
        <dbReference type="EC" id="2.6.1.42"/>
    </reaction>
</comment>
<dbReference type="SUPFAM" id="SSF56752">
    <property type="entry name" value="D-aminoacid aminotransferase-like PLP-dependent enzymes"/>
    <property type="match status" value="1"/>
</dbReference>
<evidence type="ECO:0000256" key="9">
    <source>
        <dbReference type="ARBA" id="ARBA00022679"/>
    </source>
</evidence>
<protein>
    <recommendedName>
        <fullName evidence="15">Branched-chain-amino-acid aminotransferase</fullName>
        <shortName evidence="15">BCAT</shortName>
        <ecNumber evidence="15">2.6.1.42</ecNumber>
    </recommendedName>
</protein>
<dbReference type="AlphaFoldDB" id="A0A932I0A8"/>
<comment type="function">
    <text evidence="2 15">Acts on leucine, isoleucine and valine.</text>
</comment>
<dbReference type="PANTHER" id="PTHR42743:SF11">
    <property type="entry name" value="AMINODEOXYCHORISMATE LYASE"/>
    <property type="match status" value="1"/>
</dbReference>
<keyword evidence="9 15" id="KW-0808">Transferase</keyword>
<comment type="caution">
    <text evidence="16">The sequence shown here is derived from an EMBL/GenBank/DDBJ whole genome shotgun (WGS) entry which is preliminary data.</text>
</comment>
<evidence type="ECO:0000256" key="10">
    <source>
        <dbReference type="ARBA" id="ARBA00022898"/>
    </source>
</evidence>
<comment type="similarity">
    <text evidence="6 15">Belongs to the class-IV pyridoxal-phosphate-dependent aminotransferase family.</text>
</comment>
<dbReference type="NCBIfam" id="NF005146">
    <property type="entry name" value="PRK06606.1"/>
    <property type="match status" value="1"/>
</dbReference>
<evidence type="ECO:0000256" key="3">
    <source>
        <dbReference type="ARBA" id="ARBA00004824"/>
    </source>
</evidence>
<dbReference type="InterPro" id="IPR036038">
    <property type="entry name" value="Aminotransferase-like"/>
</dbReference>
<comment type="cofactor">
    <cofactor evidence="1 15">
        <name>pyridoxal 5'-phosphate</name>
        <dbReference type="ChEBI" id="CHEBI:597326"/>
    </cofactor>
</comment>
<evidence type="ECO:0000256" key="6">
    <source>
        <dbReference type="ARBA" id="ARBA00009320"/>
    </source>
</evidence>
<evidence type="ECO:0000313" key="17">
    <source>
        <dbReference type="Proteomes" id="UP000782312"/>
    </source>
</evidence>
<dbReference type="InterPro" id="IPR050571">
    <property type="entry name" value="Class-IV_PLP-Dep_Aminotrnsfr"/>
</dbReference>
<proteinExistence type="inferred from homology"/>
<dbReference type="Pfam" id="PF01063">
    <property type="entry name" value="Aminotran_4"/>
    <property type="match status" value="1"/>
</dbReference>
<sequence length="304" mass="33766">MKGATEQIWIDGKFVPWDEAKIHVLTHSLHYGLGVFEGIRCYKTRRGPAVFRLHEHMRRLYDSARITGLDIPFERKAFTEAVLETIRRNKVESCYIRPLVWLGYGSMGVNPMGAPVNCLVAVWHWGAYLGEEGLKKGIRCKISSFTSHHPNSYMTKAKTTGNYAVSQMAKVEAIKAGFDEAIMLDPEGLVAQGSGENIFIVRDGVLKTPPLHGVLRGVTRDTVIDLAREQGVPFEVGSITRDEVYTADEAFFTGTAAEVTPIREVDGRQVGEGRPGPVTQRLQTAFFAVVNGEDEGRLKWLTSV</sequence>
<evidence type="ECO:0000256" key="5">
    <source>
        <dbReference type="ARBA" id="ARBA00005072"/>
    </source>
</evidence>
<evidence type="ECO:0000256" key="4">
    <source>
        <dbReference type="ARBA" id="ARBA00004931"/>
    </source>
</evidence>
<keyword evidence="10 15" id="KW-0663">Pyridoxal phosphate</keyword>
<dbReference type="Proteomes" id="UP000782312">
    <property type="component" value="Unassembled WGS sequence"/>
</dbReference>
<evidence type="ECO:0000256" key="13">
    <source>
        <dbReference type="ARBA" id="ARBA00048798"/>
    </source>
</evidence>
<dbReference type="GO" id="GO:0009082">
    <property type="term" value="P:branched-chain amino acid biosynthetic process"/>
    <property type="evidence" value="ECO:0007669"/>
    <property type="project" value="UniProtKB-KW"/>
</dbReference>
<keyword evidence="7 15" id="KW-0032">Aminotransferase</keyword>
<dbReference type="GO" id="GO:0004084">
    <property type="term" value="F:branched-chain-amino-acid transaminase activity"/>
    <property type="evidence" value="ECO:0007669"/>
    <property type="project" value="UniProtKB-EC"/>
</dbReference>
<evidence type="ECO:0000256" key="1">
    <source>
        <dbReference type="ARBA" id="ARBA00001933"/>
    </source>
</evidence>
<accession>A0A932I0A8</accession>
<gene>
    <name evidence="15" type="primary">ilvE</name>
    <name evidence="16" type="ORF">HYZ11_15595</name>
</gene>
<comment type="catalytic activity">
    <reaction evidence="13 15">
        <text>L-isoleucine + 2-oxoglutarate = (S)-3-methyl-2-oxopentanoate + L-glutamate</text>
        <dbReference type="Rhea" id="RHEA:24801"/>
        <dbReference type="ChEBI" id="CHEBI:16810"/>
        <dbReference type="ChEBI" id="CHEBI:29985"/>
        <dbReference type="ChEBI" id="CHEBI:35146"/>
        <dbReference type="ChEBI" id="CHEBI:58045"/>
        <dbReference type="EC" id="2.6.1.42"/>
    </reaction>
</comment>
<dbReference type="Gene3D" id="3.30.470.10">
    <property type="match status" value="1"/>
</dbReference>
<name>A0A932I0A8_UNCTE</name>
<comment type="pathway">
    <text evidence="4 15">Amino-acid biosynthesis; L-valine biosynthesis; L-valine from pyruvate: step 4/4.</text>
</comment>
<evidence type="ECO:0000256" key="2">
    <source>
        <dbReference type="ARBA" id="ARBA00003109"/>
    </source>
</evidence>
<dbReference type="GO" id="GO:0008652">
    <property type="term" value="P:amino acid biosynthetic process"/>
    <property type="evidence" value="ECO:0007669"/>
    <property type="project" value="UniProtKB-KW"/>
</dbReference>
<organism evidence="16 17">
    <name type="scientific">Tectimicrobiota bacterium</name>
    <dbReference type="NCBI Taxonomy" id="2528274"/>
    <lineage>
        <taxon>Bacteria</taxon>
        <taxon>Pseudomonadati</taxon>
        <taxon>Nitrospinota/Tectimicrobiota group</taxon>
        <taxon>Candidatus Tectimicrobiota</taxon>
    </lineage>
</organism>
<dbReference type="InterPro" id="IPR005785">
    <property type="entry name" value="B_amino_transI"/>
</dbReference>
<dbReference type="InterPro" id="IPR043131">
    <property type="entry name" value="BCAT-like_N"/>
</dbReference>
<dbReference type="PANTHER" id="PTHR42743">
    <property type="entry name" value="AMINO-ACID AMINOTRANSFERASE"/>
    <property type="match status" value="1"/>
</dbReference>
<comment type="pathway">
    <text evidence="3 15">Amino-acid biosynthesis; L-isoleucine biosynthesis; L-isoleucine from 2-oxobutanoate: step 4/4.</text>
</comment>